<keyword evidence="3" id="KW-1185">Reference proteome</keyword>
<protein>
    <submittedName>
        <fullName evidence="2">Uncharacterized protein</fullName>
    </submittedName>
</protein>
<accession>A0ABN8YDL7</accession>
<reference evidence="2" key="1">
    <citation type="submission" date="2023-04" db="EMBL/GenBank/DDBJ databases">
        <authorList>
            <consortium name="ELIXIR-Norway"/>
        </authorList>
    </citation>
    <scope>NUCLEOTIDE SEQUENCE [LARGE SCALE GENOMIC DNA]</scope>
</reference>
<gene>
    <name evidence="2" type="ORF">MRATA1EN1_LOCUS8599</name>
</gene>
<evidence type="ECO:0000256" key="1">
    <source>
        <dbReference type="SAM" id="MobiDB-lite"/>
    </source>
</evidence>
<proteinExistence type="predicted"/>
<feature type="compositionally biased region" description="Basic and acidic residues" evidence="1">
    <location>
        <begin position="1"/>
        <end position="11"/>
    </location>
</feature>
<dbReference type="Proteomes" id="UP001176941">
    <property type="component" value="Chromosome 19"/>
</dbReference>
<evidence type="ECO:0000313" key="3">
    <source>
        <dbReference type="Proteomes" id="UP001176941"/>
    </source>
</evidence>
<sequence>MGRPEAQRGENYHNASASSRVECASEPLRLCEPFPRVPDPQTRRHCPATLGQVCVGGQRPAFPITSLGLESRVIRPSMTARLWSFRKRNRGRDPCSSVTQLCNWDETFR</sequence>
<evidence type="ECO:0000313" key="2">
    <source>
        <dbReference type="EMBL" id="CAI9159637.1"/>
    </source>
</evidence>
<dbReference type="EMBL" id="OX459955">
    <property type="protein sequence ID" value="CAI9159637.1"/>
    <property type="molecule type" value="Genomic_DNA"/>
</dbReference>
<name>A0ABN8YDL7_RANTA</name>
<feature type="region of interest" description="Disordered" evidence="1">
    <location>
        <begin position="1"/>
        <end position="20"/>
    </location>
</feature>
<organism evidence="2 3">
    <name type="scientific">Rangifer tarandus platyrhynchus</name>
    <name type="common">Svalbard reindeer</name>
    <dbReference type="NCBI Taxonomy" id="3082113"/>
    <lineage>
        <taxon>Eukaryota</taxon>
        <taxon>Metazoa</taxon>
        <taxon>Chordata</taxon>
        <taxon>Craniata</taxon>
        <taxon>Vertebrata</taxon>
        <taxon>Euteleostomi</taxon>
        <taxon>Mammalia</taxon>
        <taxon>Eutheria</taxon>
        <taxon>Laurasiatheria</taxon>
        <taxon>Artiodactyla</taxon>
        <taxon>Ruminantia</taxon>
        <taxon>Pecora</taxon>
        <taxon>Cervidae</taxon>
        <taxon>Odocoileinae</taxon>
        <taxon>Rangifer</taxon>
    </lineage>
</organism>